<reference evidence="2" key="1">
    <citation type="submission" date="2023-03" db="EMBL/GenBank/DDBJ databases">
        <authorList>
            <person name="Steffen K."/>
            <person name="Cardenas P."/>
        </authorList>
    </citation>
    <scope>NUCLEOTIDE SEQUENCE</scope>
</reference>
<protein>
    <recommendedName>
        <fullName evidence="1">DSBA-like thioredoxin domain-containing protein</fullName>
    </recommendedName>
</protein>
<dbReference type="Pfam" id="PF01323">
    <property type="entry name" value="DSBA"/>
    <property type="match status" value="1"/>
</dbReference>
<accession>A0AA35RAS8</accession>
<dbReference type="Gene3D" id="3.40.30.10">
    <property type="entry name" value="Glutaredoxin"/>
    <property type="match status" value="1"/>
</dbReference>
<dbReference type="GO" id="GO:0016491">
    <property type="term" value="F:oxidoreductase activity"/>
    <property type="evidence" value="ECO:0007669"/>
    <property type="project" value="InterPro"/>
</dbReference>
<sequence length="191" mass="21273">MDKVKRAYGDDLSITWRSFSLEQNAHNLKEGSESDWKVWDQDDPSQGRSLLAQIAAEAAKRQGDDAHAAFHLALLVARHGGEGRLALNDEEAILEVAANVGLDAGRMREDMKDPELRRIIGEDHEAAISEGIFGTPTYIFDNGNMAYLKAFIPEDEDAVAAFEHYIAIASHRNYFGEIKRPQPPWPKGVLD</sequence>
<dbReference type="SUPFAM" id="SSF52833">
    <property type="entry name" value="Thioredoxin-like"/>
    <property type="match status" value="1"/>
</dbReference>
<feature type="domain" description="DSBA-like thioredoxin" evidence="1">
    <location>
        <begin position="2"/>
        <end position="145"/>
    </location>
</feature>
<organism evidence="2 3">
    <name type="scientific">Geodia barretti</name>
    <name type="common">Barrett's horny sponge</name>
    <dbReference type="NCBI Taxonomy" id="519541"/>
    <lineage>
        <taxon>Eukaryota</taxon>
        <taxon>Metazoa</taxon>
        <taxon>Porifera</taxon>
        <taxon>Demospongiae</taxon>
        <taxon>Heteroscleromorpha</taxon>
        <taxon>Tetractinellida</taxon>
        <taxon>Astrophorina</taxon>
        <taxon>Geodiidae</taxon>
        <taxon>Geodia</taxon>
    </lineage>
</organism>
<dbReference type="EMBL" id="CASHTH010000814">
    <property type="protein sequence ID" value="CAI8008015.1"/>
    <property type="molecule type" value="Genomic_DNA"/>
</dbReference>
<evidence type="ECO:0000313" key="3">
    <source>
        <dbReference type="Proteomes" id="UP001174909"/>
    </source>
</evidence>
<evidence type="ECO:0000313" key="2">
    <source>
        <dbReference type="EMBL" id="CAI8008015.1"/>
    </source>
</evidence>
<name>A0AA35RAS8_GEOBA</name>
<proteinExistence type="predicted"/>
<dbReference type="AlphaFoldDB" id="A0AA35RAS8"/>
<gene>
    <name evidence="2" type="ORF">GBAR_LOCUS5549</name>
</gene>
<dbReference type="InterPro" id="IPR001853">
    <property type="entry name" value="DSBA-like_thioredoxin_dom"/>
</dbReference>
<dbReference type="Proteomes" id="UP001174909">
    <property type="component" value="Unassembled WGS sequence"/>
</dbReference>
<comment type="caution">
    <text evidence="2">The sequence shown here is derived from an EMBL/GenBank/DDBJ whole genome shotgun (WGS) entry which is preliminary data.</text>
</comment>
<dbReference type="InterPro" id="IPR036249">
    <property type="entry name" value="Thioredoxin-like_sf"/>
</dbReference>
<evidence type="ECO:0000259" key="1">
    <source>
        <dbReference type="Pfam" id="PF01323"/>
    </source>
</evidence>
<keyword evidence="3" id="KW-1185">Reference proteome</keyword>